<dbReference type="AlphaFoldDB" id="A0A0D2JZI6"/>
<keyword evidence="5" id="KW-0238">DNA-binding</keyword>
<dbReference type="SUPFAM" id="SSF46785">
    <property type="entry name" value="Winged helix' DNA-binding domain"/>
    <property type="match status" value="1"/>
</dbReference>
<evidence type="ECO:0000256" key="6">
    <source>
        <dbReference type="ARBA" id="ARBA00023163"/>
    </source>
</evidence>
<keyword evidence="8" id="KW-0408">Iron</keyword>
<dbReference type="Proteomes" id="UP000032233">
    <property type="component" value="Unassembled WGS sequence"/>
</dbReference>
<dbReference type="STRING" id="1429043.X474_07265"/>
<keyword evidence="4" id="KW-0805">Transcription regulation</keyword>
<evidence type="ECO:0000256" key="4">
    <source>
        <dbReference type="ARBA" id="ARBA00023015"/>
    </source>
</evidence>
<dbReference type="InterPro" id="IPR036390">
    <property type="entry name" value="WH_DNA-bd_sf"/>
</dbReference>
<keyword evidence="10" id="KW-1185">Reference proteome</keyword>
<comment type="cofactor">
    <cofactor evidence="8">
        <name>Mn(2+)</name>
        <dbReference type="ChEBI" id="CHEBI:29035"/>
    </cofactor>
    <cofactor evidence="8">
        <name>Fe(2+)</name>
        <dbReference type="ChEBI" id="CHEBI:29033"/>
    </cofactor>
    <text evidence="8">Binds 1 Mn(2+) or Fe(2+) ion per subunit.</text>
</comment>
<protein>
    <submittedName>
        <fullName evidence="9">Fur family transcriptional regulator</fullName>
    </submittedName>
</protein>
<comment type="similarity">
    <text evidence="1">Belongs to the Fur family.</text>
</comment>
<evidence type="ECO:0000256" key="1">
    <source>
        <dbReference type="ARBA" id="ARBA00007957"/>
    </source>
</evidence>
<dbReference type="GO" id="GO:1900376">
    <property type="term" value="P:regulation of secondary metabolite biosynthetic process"/>
    <property type="evidence" value="ECO:0007669"/>
    <property type="project" value="TreeGrafter"/>
</dbReference>
<keyword evidence="2" id="KW-0678">Repressor</keyword>
<dbReference type="InterPro" id="IPR036388">
    <property type="entry name" value="WH-like_DNA-bd_sf"/>
</dbReference>
<evidence type="ECO:0000313" key="10">
    <source>
        <dbReference type="Proteomes" id="UP000032233"/>
    </source>
</evidence>
<name>A0A0D2JZI6_9BACT</name>
<dbReference type="InParanoid" id="A0A0D2JZI6"/>
<dbReference type="InterPro" id="IPR002481">
    <property type="entry name" value="FUR"/>
</dbReference>
<evidence type="ECO:0000256" key="2">
    <source>
        <dbReference type="ARBA" id="ARBA00022491"/>
    </source>
</evidence>
<gene>
    <name evidence="9" type="ORF">X474_07265</name>
</gene>
<dbReference type="InterPro" id="IPR043135">
    <property type="entry name" value="Fur_C"/>
</dbReference>
<comment type="cofactor">
    <cofactor evidence="7">
        <name>Zn(2+)</name>
        <dbReference type="ChEBI" id="CHEBI:29105"/>
    </cofactor>
    <text evidence="7">Binds 1 zinc ion per subunit.</text>
</comment>
<dbReference type="GO" id="GO:0003700">
    <property type="term" value="F:DNA-binding transcription factor activity"/>
    <property type="evidence" value="ECO:0007669"/>
    <property type="project" value="InterPro"/>
</dbReference>
<sequence length="145" mass="16469">MPDSYRRLGQMIKSLRGSGRRITPQRLAVLKILAASKDHPGVEMIYRQVKKDFPTTSLATVYKTVTLLRELQEVLELGFADQGSRYDGNRPSPHPHVICTKCGSIVDSQFSQMKELAREMTQETGFEITHHRLDFFGLCPKCRSS</sequence>
<dbReference type="GO" id="GO:0045892">
    <property type="term" value="P:negative regulation of DNA-templated transcription"/>
    <property type="evidence" value="ECO:0007669"/>
    <property type="project" value="TreeGrafter"/>
</dbReference>
<dbReference type="FunCoup" id="A0A0D2JZI6">
    <property type="interactions" value="94"/>
</dbReference>
<proteinExistence type="inferred from homology"/>
<evidence type="ECO:0000256" key="3">
    <source>
        <dbReference type="ARBA" id="ARBA00022833"/>
    </source>
</evidence>
<keyword evidence="6" id="KW-0804">Transcription</keyword>
<evidence type="ECO:0000256" key="7">
    <source>
        <dbReference type="PIRSR" id="PIRSR602481-1"/>
    </source>
</evidence>
<dbReference type="EMBL" id="AZAC01000008">
    <property type="protein sequence ID" value="KIX14940.1"/>
    <property type="molecule type" value="Genomic_DNA"/>
</dbReference>
<dbReference type="Gene3D" id="1.10.10.10">
    <property type="entry name" value="Winged helix-like DNA-binding domain superfamily/Winged helix DNA-binding domain"/>
    <property type="match status" value="1"/>
</dbReference>
<comment type="caution">
    <text evidence="9">The sequence shown here is derived from an EMBL/GenBank/DDBJ whole genome shotgun (WGS) entry which is preliminary data.</text>
</comment>
<feature type="binding site" evidence="7">
    <location>
        <position position="142"/>
    </location>
    <ligand>
        <name>Zn(2+)</name>
        <dbReference type="ChEBI" id="CHEBI:29105"/>
    </ligand>
</feature>
<dbReference type="Gene3D" id="3.30.1490.190">
    <property type="match status" value="1"/>
</dbReference>
<reference evidence="9 10" key="1">
    <citation type="submission" date="2013-11" db="EMBL/GenBank/DDBJ databases">
        <title>Metagenomic analysis of a methanogenic consortium involved in long chain n-alkane degradation.</title>
        <authorList>
            <person name="Davidova I.A."/>
            <person name="Callaghan A.V."/>
            <person name="Wawrik B."/>
            <person name="Pruitt S."/>
            <person name="Marks C."/>
            <person name="Duncan K.E."/>
            <person name="Suflita J.M."/>
        </authorList>
    </citation>
    <scope>NUCLEOTIDE SEQUENCE [LARGE SCALE GENOMIC DNA]</scope>
    <source>
        <strain evidence="9 10">SPR</strain>
    </source>
</reference>
<accession>A0A0D2JZI6</accession>
<keyword evidence="3 7" id="KW-0862">Zinc</keyword>
<feature type="binding site" evidence="7">
    <location>
        <position position="102"/>
    </location>
    <ligand>
        <name>Zn(2+)</name>
        <dbReference type="ChEBI" id="CHEBI:29105"/>
    </ligand>
</feature>
<feature type="binding site" evidence="8">
    <location>
        <position position="131"/>
    </location>
    <ligand>
        <name>Fe cation</name>
        <dbReference type="ChEBI" id="CHEBI:24875"/>
    </ligand>
</feature>
<feature type="binding site" evidence="7">
    <location>
        <position position="99"/>
    </location>
    <ligand>
        <name>Zn(2+)</name>
        <dbReference type="ChEBI" id="CHEBI:29105"/>
    </ligand>
</feature>
<dbReference type="CDD" id="cd07153">
    <property type="entry name" value="Fur_like"/>
    <property type="match status" value="1"/>
</dbReference>
<evidence type="ECO:0000256" key="5">
    <source>
        <dbReference type="ARBA" id="ARBA00023125"/>
    </source>
</evidence>
<organism evidence="9 10">
    <name type="scientific">Dethiosulfatarculus sandiegensis</name>
    <dbReference type="NCBI Taxonomy" id="1429043"/>
    <lineage>
        <taxon>Bacteria</taxon>
        <taxon>Pseudomonadati</taxon>
        <taxon>Thermodesulfobacteriota</taxon>
        <taxon>Desulfarculia</taxon>
        <taxon>Desulfarculales</taxon>
        <taxon>Desulfarculaceae</taxon>
        <taxon>Dethiosulfatarculus</taxon>
    </lineage>
</organism>
<dbReference type="GO" id="GO:0008270">
    <property type="term" value="F:zinc ion binding"/>
    <property type="evidence" value="ECO:0007669"/>
    <property type="project" value="TreeGrafter"/>
</dbReference>
<dbReference type="PANTHER" id="PTHR33202">
    <property type="entry name" value="ZINC UPTAKE REGULATION PROTEIN"/>
    <property type="match status" value="1"/>
</dbReference>
<dbReference type="Pfam" id="PF01475">
    <property type="entry name" value="FUR"/>
    <property type="match status" value="1"/>
</dbReference>
<keyword evidence="7" id="KW-0479">Metal-binding</keyword>
<dbReference type="GO" id="GO:0000976">
    <property type="term" value="F:transcription cis-regulatory region binding"/>
    <property type="evidence" value="ECO:0007669"/>
    <property type="project" value="TreeGrafter"/>
</dbReference>
<evidence type="ECO:0000256" key="8">
    <source>
        <dbReference type="PIRSR" id="PIRSR602481-2"/>
    </source>
</evidence>
<feature type="binding site" evidence="7">
    <location>
        <position position="139"/>
    </location>
    <ligand>
        <name>Zn(2+)</name>
        <dbReference type="ChEBI" id="CHEBI:29105"/>
    </ligand>
</feature>
<dbReference type="PANTHER" id="PTHR33202:SF7">
    <property type="entry name" value="FERRIC UPTAKE REGULATION PROTEIN"/>
    <property type="match status" value="1"/>
</dbReference>
<evidence type="ECO:0000313" key="9">
    <source>
        <dbReference type="EMBL" id="KIX14940.1"/>
    </source>
</evidence>